<evidence type="ECO:0000256" key="1">
    <source>
        <dbReference type="SAM" id="MobiDB-lite"/>
    </source>
</evidence>
<feature type="transmembrane region" description="Helical" evidence="2">
    <location>
        <begin position="32"/>
        <end position="51"/>
    </location>
</feature>
<sequence length="99" mass="11050">HVPNQPTTLFSYRFRTRGLTVVTRAGPSTNSYLFAFLLPLSLLAVTVYTSIRISDKLDADFLEELAINRAMSGADEEDEAEDENGDEEISIEEVQEPVL</sequence>
<evidence type="ECO:0000313" key="3">
    <source>
        <dbReference type="EMBL" id="GAV69402.1"/>
    </source>
</evidence>
<dbReference type="PANTHER" id="PTHR37753:SF1">
    <property type="entry name" value="OS01G0940600 PROTEIN"/>
    <property type="match status" value="1"/>
</dbReference>
<proteinExistence type="predicted"/>
<organism evidence="3 4">
    <name type="scientific">Cephalotus follicularis</name>
    <name type="common">Albany pitcher plant</name>
    <dbReference type="NCBI Taxonomy" id="3775"/>
    <lineage>
        <taxon>Eukaryota</taxon>
        <taxon>Viridiplantae</taxon>
        <taxon>Streptophyta</taxon>
        <taxon>Embryophyta</taxon>
        <taxon>Tracheophyta</taxon>
        <taxon>Spermatophyta</taxon>
        <taxon>Magnoliopsida</taxon>
        <taxon>eudicotyledons</taxon>
        <taxon>Gunneridae</taxon>
        <taxon>Pentapetalae</taxon>
        <taxon>rosids</taxon>
        <taxon>fabids</taxon>
        <taxon>Oxalidales</taxon>
        <taxon>Cephalotaceae</taxon>
        <taxon>Cephalotus</taxon>
    </lineage>
</organism>
<dbReference type="OrthoDB" id="786736at2759"/>
<comment type="caution">
    <text evidence="3">The sequence shown here is derived from an EMBL/GenBank/DDBJ whole genome shotgun (WGS) entry which is preliminary data.</text>
</comment>
<feature type="region of interest" description="Disordered" evidence="1">
    <location>
        <begin position="72"/>
        <end position="99"/>
    </location>
</feature>
<dbReference type="FunCoup" id="A0A1Q3BNG9">
    <property type="interactions" value="1520"/>
</dbReference>
<protein>
    <submittedName>
        <fullName evidence="3">Uncharacterized protein</fullName>
    </submittedName>
</protein>
<dbReference type="PANTHER" id="PTHR37753">
    <property type="entry name" value="OS01G0940600 PROTEIN"/>
    <property type="match status" value="1"/>
</dbReference>
<dbReference type="EMBL" id="BDDD01000719">
    <property type="protein sequence ID" value="GAV69402.1"/>
    <property type="molecule type" value="Genomic_DNA"/>
</dbReference>
<feature type="non-terminal residue" evidence="3">
    <location>
        <position position="99"/>
    </location>
</feature>
<name>A0A1Q3BNG9_CEPFO</name>
<dbReference type="AlphaFoldDB" id="A0A1Q3BNG9"/>
<dbReference type="STRING" id="3775.A0A1Q3BNG9"/>
<evidence type="ECO:0000313" key="4">
    <source>
        <dbReference type="Proteomes" id="UP000187406"/>
    </source>
</evidence>
<keyword evidence="2" id="KW-0812">Transmembrane</keyword>
<gene>
    <name evidence="3" type="ORF">CFOL_v3_12903</name>
</gene>
<keyword evidence="4" id="KW-1185">Reference proteome</keyword>
<dbReference type="InParanoid" id="A0A1Q3BNG9"/>
<reference evidence="4" key="1">
    <citation type="submission" date="2016-04" db="EMBL/GenBank/DDBJ databases">
        <title>Cephalotus genome sequencing.</title>
        <authorList>
            <person name="Fukushima K."/>
            <person name="Hasebe M."/>
            <person name="Fang X."/>
        </authorList>
    </citation>
    <scope>NUCLEOTIDE SEQUENCE [LARGE SCALE GENOMIC DNA]</scope>
    <source>
        <strain evidence="4">cv. St1</strain>
    </source>
</reference>
<accession>A0A1Q3BNG9</accession>
<dbReference type="Proteomes" id="UP000187406">
    <property type="component" value="Unassembled WGS sequence"/>
</dbReference>
<evidence type="ECO:0000256" key="2">
    <source>
        <dbReference type="SAM" id="Phobius"/>
    </source>
</evidence>
<keyword evidence="2" id="KW-0472">Membrane</keyword>
<keyword evidence="2" id="KW-1133">Transmembrane helix</keyword>
<feature type="non-terminal residue" evidence="3">
    <location>
        <position position="1"/>
    </location>
</feature>
<feature type="compositionally biased region" description="Acidic residues" evidence="1">
    <location>
        <begin position="74"/>
        <end position="99"/>
    </location>
</feature>